<dbReference type="Gene3D" id="1.10.8.50">
    <property type="match status" value="1"/>
</dbReference>
<keyword evidence="5" id="KW-0479">Metal-binding</keyword>
<accession>A0A840PQU9</accession>
<dbReference type="NCBIfam" id="TIGR00577">
    <property type="entry name" value="fpg"/>
    <property type="match status" value="1"/>
</dbReference>
<dbReference type="NCBIfam" id="NF002211">
    <property type="entry name" value="PRK01103.1"/>
    <property type="match status" value="1"/>
</dbReference>
<dbReference type="SMART" id="SM01232">
    <property type="entry name" value="H2TH"/>
    <property type="match status" value="1"/>
</dbReference>
<dbReference type="InterPro" id="IPR035937">
    <property type="entry name" value="FPG_N"/>
</dbReference>
<evidence type="ECO:0000313" key="19">
    <source>
        <dbReference type="EMBL" id="MBB5148280.1"/>
    </source>
</evidence>
<comment type="caution">
    <text evidence="19">The sequence shown here is derived from an EMBL/GenBank/DDBJ whole genome shotgun (WGS) entry which is preliminary data.</text>
</comment>
<dbReference type="PROSITE" id="PS51066">
    <property type="entry name" value="ZF_FPG_2"/>
    <property type="match status" value="1"/>
</dbReference>
<dbReference type="RefSeq" id="WP_016837140.1">
    <property type="nucleotide sequence ID" value="NZ_JAAXPW010000006.1"/>
</dbReference>
<evidence type="ECO:0000256" key="2">
    <source>
        <dbReference type="ARBA" id="ARBA00001947"/>
    </source>
</evidence>
<comment type="catalytic activity">
    <reaction evidence="15">
        <text>2'-deoxyribonucleotide-(2'-deoxyribose 5'-phosphate)-2'-deoxyribonucleotide-DNA = a 3'-end 2'-deoxyribonucleotide-(2,3-dehydro-2,3-deoxyribose 5'-phosphate)-DNA + a 5'-end 5'-phospho-2'-deoxyribonucleoside-DNA + H(+)</text>
        <dbReference type="Rhea" id="RHEA:66592"/>
        <dbReference type="Rhea" id="RHEA-COMP:13180"/>
        <dbReference type="Rhea" id="RHEA-COMP:16897"/>
        <dbReference type="Rhea" id="RHEA-COMP:17067"/>
        <dbReference type="ChEBI" id="CHEBI:15378"/>
        <dbReference type="ChEBI" id="CHEBI:136412"/>
        <dbReference type="ChEBI" id="CHEBI:157695"/>
        <dbReference type="ChEBI" id="CHEBI:167181"/>
        <dbReference type="EC" id="4.2.99.18"/>
    </reaction>
</comment>
<evidence type="ECO:0000256" key="6">
    <source>
        <dbReference type="ARBA" id="ARBA00022763"/>
    </source>
</evidence>
<dbReference type="FunFam" id="1.10.8.50:FF:000003">
    <property type="entry name" value="Formamidopyrimidine-DNA glycosylase"/>
    <property type="match status" value="1"/>
</dbReference>
<dbReference type="EC" id="4.2.99.18" evidence="19"/>
<dbReference type="Proteomes" id="UP000557217">
    <property type="component" value="Unassembled WGS sequence"/>
</dbReference>
<keyword evidence="10" id="KW-0238">DNA-binding</keyword>
<keyword evidence="6" id="KW-0227">DNA damage</keyword>
<keyword evidence="12 19" id="KW-0456">Lyase</keyword>
<evidence type="ECO:0000256" key="4">
    <source>
        <dbReference type="ARBA" id="ARBA00011245"/>
    </source>
</evidence>
<dbReference type="AlphaFoldDB" id="A0A840PQU9"/>
<dbReference type="Pfam" id="PF01149">
    <property type="entry name" value="Fapy_DNA_glyco"/>
    <property type="match status" value="1"/>
</dbReference>
<evidence type="ECO:0000256" key="16">
    <source>
        <dbReference type="PROSITE-ProRule" id="PRU00391"/>
    </source>
</evidence>
<organism evidence="19 20">
    <name type="scientific">Ureibacillus thermosphaericus</name>
    <dbReference type="NCBI Taxonomy" id="51173"/>
    <lineage>
        <taxon>Bacteria</taxon>
        <taxon>Bacillati</taxon>
        <taxon>Bacillota</taxon>
        <taxon>Bacilli</taxon>
        <taxon>Bacillales</taxon>
        <taxon>Caryophanaceae</taxon>
        <taxon>Ureibacillus</taxon>
    </lineage>
</organism>
<dbReference type="GO" id="GO:0034039">
    <property type="term" value="F:8-oxo-7,8-dihydroguanine DNA N-glycosylase activity"/>
    <property type="evidence" value="ECO:0007669"/>
    <property type="project" value="TreeGrafter"/>
</dbReference>
<dbReference type="GO" id="GO:0003690">
    <property type="term" value="F:double-stranded DNA binding"/>
    <property type="evidence" value="ECO:0007669"/>
    <property type="project" value="UniProtKB-ARBA"/>
</dbReference>
<dbReference type="SMART" id="SM00898">
    <property type="entry name" value="Fapy_DNA_glyco"/>
    <property type="match status" value="1"/>
</dbReference>
<dbReference type="GO" id="GO:0140078">
    <property type="term" value="F:class I DNA-(apurinic or apyrimidinic site) endonuclease activity"/>
    <property type="evidence" value="ECO:0007669"/>
    <property type="project" value="UniProtKB-EC"/>
</dbReference>
<feature type="domain" description="FPG-type" evidence="17">
    <location>
        <begin position="258"/>
        <end position="290"/>
    </location>
</feature>
<dbReference type="PROSITE" id="PS51068">
    <property type="entry name" value="FPG_CAT"/>
    <property type="match status" value="1"/>
</dbReference>
<comment type="subunit">
    <text evidence="4">Monomer.</text>
</comment>
<dbReference type="InterPro" id="IPR020629">
    <property type="entry name" value="FPG_Glyclase"/>
</dbReference>
<dbReference type="GO" id="GO:0008270">
    <property type="term" value="F:zinc ion binding"/>
    <property type="evidence" value="ECO:0007669"/>
    <property type="project" value="UniProtKB-KW"/>
</dbReference>
<keyword evidence="20" id="KW-1185">Reference proteome</keyword>
<evidence type="ECO:0000256" key="1">
    <source>
        <dbReference type="ARBA" id="ARBA00001668"/>
    </source>
</evidence>
<dbReference type="EC" id="3.2.2.23" evidence="19"/>
<comment type="similarity">
    <text evidence="3">Belongs to the FPG family.</text>
</comment>
<dbReference type="SUPFAM" id="SSF57716">
    <property type="entry name" value="Glucocorticoid receptor-like (DNA-binding domain)"/>
    <property type="match status" value="1"/>
</dbReference>
<keyword evidence="13" id="KW-0511">Multifunctional enzyme</keyword>
<dbReference type="PANTHER" id="PTHR22993:SF9">
    <property type="entry name" value="FORMAMIDOPYRIMIDINE-DNA GLYCOSYLASE"/>
    <property type="match status" value="1"/>
</dbReference>
<evidence type="ECO:0000256" key="13">
    <source>
        <dbReference type="ARBA" id="ARBA00023268"/>
    </source>
</evidence>
<keyword evidence="14 19" id="KW-0326">Glycosidase</keyword>
<evidence type="ECO:0000256" key="12">
    <source>
        <dbReference type="ARBA" id="ARBA00023239"/>
    </source>
</evidence>
<dbReference type="GO" id="GO:0006284">
    <property type="term" value="P:base-excision repair"/>
    <property type="evidence" value="ECO:0007669"/>
    <property type="project" value="InterPro"/>
</dbReference>
<dbReference type="GO" id="GO:0003684">
    <property type="term" value="F:damaged DNA binding"/>
    <property type="evidence" value="ECO:0007669"/>
    <property type="project" value="InterPro"/>
</dbReference>
<feature type="domain" description="Formamidopyrimidine-DNA glycosylase catalytic" evidence="18">
    <location>
        <begin position="2"/>
        <end position="133"/>
    </location>
</feature>
<keyword evidence="11" id="KW-0234">DNA repair</keyword>
<evidence type="ECO:0000256" key="11">
    <source>
        <dbReference type="ARBA" id="ARBA00023204"/>
    </source>
</evidence>
<evidence type="ECO:0000256" key="3">
    <source>
        <dbReference type="ARBA" id="ARBA00009409"/>
    </source>
</evidence>
<evidence type="ECO:0000256" key="7">
    <source>
        <dbReference type="ARBA" id="ARBA00022771"/>
    </source>
</evidence>
<dbReference type="Pfam" id="PF06831">
    <property type="entry name" value="H2TH"/>
    <property type="match status" value="1"/>
</dbReference>
<evidence type="ECO:0000259" key="17">
    <source>
        <dbReference type="PROSITE" id="PS51066"/>
    </source>
</evidence>
<reference evidence="19 20" key="1">
    <citation type="submission" date="2020-08" db="EMBL/GenBank/DDBJ databases">
        <title>Genomic Encyclopedia of Type Strains, Phase IV (KMG-IV): sequencing the most valuable type-strain genomes for metagenomic binning, comparative biology and taxonomic classification.</title>
        <authorList>
            <person name="Goeker M."/>
        </authorList>
    </citation>
    <scope>NUCLEOTIDE SEQUENCE [LARGE SCALE GENOMIC DNA]</scope>
    <source>
        <strain evidence="19 20">DSM 10633</strain>
    </source>
</reference>
<dbReference type="InterPro" id="IPR010979">
    <property type="entry name" value="Ribosomal_uS13-like_H2TH"/>
</dbReference>
<dbReference type="SUPFAM" id="SSF46946">
    <property type="entry name" value="S13-like H2TH domain"/>
    <property type="match status" value="1"/>
</dbReference>
<protein>
    <submittedName>
        <fullName evidence="19">Formamidopyrimidine-DNA glycosylase</fullName>
        <ecNumber evidence="19">3.2.2.23</ecNumber>
        <ecNumber evidence="19">4.2.99.18</ecNumber>
    </submittedName>
</protein>
<dbReference type="InterPro" id="IPR000214">
    <property type="entry name" value="Znf_DNA_glyclase/AP_lyase"/>
</dbReference>
<evidence type="ECO:0000256" key="14">
    <source>
        <dbReference type="ARBA" id="ARBA00023295"/>
    </source>
</evidence>
<keyword evidence="7 16" id="KW-0863">Zinc-finger</keyword>
<comment type="cofactor">
    <cofactor evidence="2">
        <name>Zn(2+)</name>
        <dbReference type="ChEBI" id="CHEBI:29105"/>
    </cofactor>
</comment>
<sequence>MPELPEVEGVVRALSPKIEGKTILEVALSKTVCDAHQQGKQCIVKNMEPREFEEQMRGMTIKKVLRRAKYIFIDLEKNNTPYLFVNHLGMTGAWFIVQNENEILEEKFRNHIHATFQLSTGELLIFSDIRRFGELRLLNTIDEHPPLLQMAPEPFDEIALNYFLEKCELTKYKNKPIKEVIMDGQVISGCGNIYATEALFRVGIHPARKAGRISIMRKIALFEEIQKILLESIERGGSTISDYRNINGEAGGMQHRLKMYGKKVCPACNASTKSMIIGGRTSVYCPKCQR</sequence>
<keyword evidence="9" id="KW-0862">Zinc</keyword>
<comment type="catalytic activity">
    <reaction evidence="1">
        <text>Hydrolysis of DNA containing ring-opened 7-methylguanine residues, releasing 2,6-diamino-4-hydroxy-5-(N-methyl)formamidopyrimidine.</text>
        <dbReference type="EC" id="3.2.2.23"/>
    </reaction>
</comment>
<evidence type="ECO:0000313" key="20">
    <source>
        <dbReference type="Proteomes" id="UP000557217"/>
    </source>
</evidence>
<evidence type="ECO:0000256" key="5">
    <source>
        <dbReference type="ARBA" id="ARBA00022723"/>
    </source>
</evidence>
<evidence type="ECO:0000256" key="15">
    <source>
        <dbReference type="ARBA" id="ARBA00044632"/>
    </source>
</evidence>
<dbReference type="EMBL" id="JACHGZ010000004">
    <property type="protein sequence ID" value="MBB5148280.1"/>
    <property type="molecule type" value="Genomic_DNA"/>
</dbReference>
<dbReference type="SUPFAM" id="SSF81624">
    <property type="entry name" value="N-terminal domain of MutM-like DNA repair proteins"/>
    <property type="match status" value="1"/>
</dbReference>
<dbReference type="CDD" id="cd08966">
    <property type="entry name" value="EcFpg-like_N"/>
    <property type="match status" value="1"/>
</dbReference>
<evidence type="ECO:0000259" key="18">
    <source>
        <dbReference type="PROSITE" id="PS51068"/>
    </source>
</evidence>
<name>A0A840PQU9_URETH</name>
<evidence type="ECO:0000256" key="10">
    <source>
        <dbReference type="ARBA" id="ARBA00023125"/>
    </source>
</evidence>
<keyword evidence="8 19" id="KW-0378">Hydrolase</keyword>
<gene>
    <name evidence="19" type="ORF">HNR36_000665</name>
</gene>
<evidence type="ECO:0000256" key="9">
    <source>
        <dbReference type="ARBA" id="ARBA00022833"/>
    </source>
</evidence>
<dbReference type="InterPro" id="IPR012319">
    <property type="entry name" value="FPG_cat"/>
</dbReference>
<dbReference type="InterPro" id="IPR015886">
    <property type="entry name" value="H2TH_FPG"/>
</dbReference>
<dbReference type="PANTHER" id="PTHR22993">
    <property type="entry name" value="FORMAMIDOPYRIMIDINE-DNA GLYCOSYLASE"/>
    <property type="match status" value="1"/>
</dbReference>
<proteinExistence type="inferred from homology"/>
<evidence type="ECO:0000256" key="8">
    <source>
        <dbReference type="ARBA" id="ARBA00022801"/>
    </source>
</evidence>
<dbReference type="Gene3D" id="3.20.190.10">
    <property type="entry name" value="MutM-like, N-terminal"/>
    <property type="match status" value="1"/>
</dbReference>